<gene>
    <name evidence="1" type="ORF">PoB_007054100</name>
</gene>
<evidence type="ECO:0000313" key="2">
    <source>
        <dbReference type="Proteomes" id="UP000735302"/>
    </source>
</evidence>
<reference evidence="1 2" key="1">
    <citation type="journal article" date="2021" name="Elife">
        <title>Chloroplast acquisition without the gene transfer in kleptoplastic sea slugs, Plakobranchus ocellatus.</title>
        <authorList>
            <person name="Maeda T."/>
            <person name="Takahashi S."/>
            <person name="Yoshida T."/>
            <person name="Shimamura S."/>
            <person name="Takaki Y."/>
            <person name="Nagai Y."/>
            <person name="Toyoda A."/>
            <person name="Suzuki Y."/>
            <person name="Arimoto A."/>
            <person name="Ishii H."/>
            <person name="Satoh N."/>
            <person name="Nishiyama T."/>
            <person name="Hasebe M."/>
            <person name="Maruyama T."/>
            <person name="Minagawa J."/>
            <person name="Obokata J."/>
            <person name="Shigenobu S."/>
        </authorList>
    </citation>
    <scope>NUCLEOTIDE SEQUENCE [LARGE SCALE GENOMIC DNA]</scope>
</reference>
<dbReference type="AlphaFoldDB" id="A0AAV4DIQ8"/>
<comment type="caution">
    <text evidence="1">The sequence shown here is derived from an EMBL/GenBank/DDBJ whole genome shotgun (WGS) entry which is preliminary data.</text>
</comment>
<dbReference type="Proteomes" id="UP000735302">
    <property type="component" value="Unassembled WGS sequence"/>
</dbReference>
<name>A0AAV4DIQ8_9GAST</name>
<evidence type="ECO:0000313" key="1">
    <source>
        <dbReference type="EMBL" id="GFO44036.1"/>
    </source>
</evidence>
<keyword evidence="2" id="KW-1185">Reference proteome</keyword>
<accession>A0AAV4DIQ8</accession>
<proteinExistence type="predicted"/>
<protein>
    <submittedName>
        <fullName evidence="1">Uncharacterized protein</fullName>
    </submittedName>
</protein>
<dbReference type="EMBL" id="BLXT01007928">
    <property type="protein sequence ID" value="GFO44036.1"/>
    <property type="molecule type" value="Genomic_DNA"/>
</dbReference>
<organism evidence="1 2">
    <name type="scientific">Plakobranchus ocellatus</name>
    <dbReference type="NCBI Taxonomy" id="259542"/>
    <lineage>
        <taxon>Eukaryota</taxon>
        <taxon>Metazoa</taxon>
        <taxon>Spiralia</taxon>
        <taxon>Lophotrochozoa</taxon>
        <taxon>Mollusca</taxon>
        <taxon>Gastropoda</taxon>
        <taxon>Heterobranchia</taxon>
        <taxon>Euthyneura</taxon>
        <taxon>Panpulmonata</taxon>
        <taxon>Sacoglossa</taxon>
        <taxon>Placobranchoidea</taxon>
        <taxon>Plakobranchidae</taxon>
        <taxon>Plakobranchus</taxon>
    </lineage>
</organism>
<sequence>MASESALISAEIPLLRVRAPPPVPWPEEGPESLYHLVMDWLYTHPKNSPILLNPLLSKIQISNRTSKTAVSIIVVVFCTVIGETKKDKML</sequence>